<sequence>MITTPMFTITVPASTANLGPGFDSVGLAIDRYLTLHISKSDEWTFVGHSPDLEGLPTGTDNYIYEIAAAVAEKYNQTLPPCLVDMYSSIPMSRGLGSSAAAIIAGIELADQLLGLSLTNKEKAHLSSSFEGHPDNVTASLYGGLVIGSHRGDDTDVILGGCPEIDIVAIIPSYELKTKESRGLLPSELSYRDAVKASSVSNVLVAALLQNEWNVVGKMMMNDLFHQPYRKNVVPELETALSIVSELDVYGTSLSGAGPIVLFFTKKGNGAKVKNELHRYYSEHNVQLLNVDKNGVTVTQYLASKRVSQ</sequence>
<keyword evidence="9 13" id="KW-0418">Kinase</keyword>
<dbReference type="InterPro" id="IPR006203">
    <property type="entry name" value="GHMP_knse_ATP-bd_CS"/>
</dbReference>
<keyword evidence="6 13" id="KW-0808">Transferase</keyword>
<dbReference type="InterPro" id="IPR036554">
    <property type="entry name" value="GHMP_kinase_C_sf"/>
</dbReference>
<dbReference type="InterPro" id="IPR006204">
    <property type="entry name" value="GHMP_kinase_N_dom"/>
</dbReference>
<dbReference type="Gene3D" id="3.30.230.10">
    <property type="match status" value="1"/>
</dbReference>
<evidence type="ECO:0000256" key="2">
    <source>
        <dbReference type="ARBA" id="ARBA00007370"/>
    </source>
</evidence>
<protein>
    <recommendedName>
        <fullName evidence="4 13">Homoserine kinase</fullName>
        <shortName evidence="13">HK</shortName>
        <shortName evidence="13">HSK</shortName>
        <ecNumber evidence="3 13">2.7.1.39</ecNumber>
    </recommendedName>
</protein>
<dbReference type="HOGENOM" id="CLU_041243_0_0_9"/>
<dbReference type="GO" id="GO:0005737">
    <property type="term" value="C:cytoplasm"/>
    <property type="evidence" value="ECO:0007669"/>
    <property type="project" value="UniProtKB-SubCell"/>
</dbReference>
<keyword evidence="17" id="KW-1185">Reference proteome</keyword>
<evidence type="ECO:0000256" key="6">
    <source>
        <dbReference type="ARBA" id="ARBA00022679"/>
    </source>
</evidence>
<comment type="similarity">
    <text evidence="2 13">Belongs to the GHMP kinase family. Homoserine kinase subfamily.</text>
</comment>
<keyword evidence="8 13" id="KW-0547">Nucleotide-binding</keyword>
<dbReference type="PANTHER" id="PTHR20861:SF1">
    <property type="entry name" value="HOMOSERINE KINASE"/>
    <property type="match status" value="1"/>
</dbReference>
<evidence type="ECO:0000256" key="8">
    <source>
        <dbReference type="ARBA" id="ARBA00022741"/>
    </source>
</evidence>
<dbReference type="GO" id="GO:0004413">
    <property type="term" value="F:homoserine kinase activity"/>
    <property type="evidence" value="ECO:0007669"/>
    <property type="project" value="UniProtKB-UniRule"/>
</dbReference>
<keyword evidence="10 13" id="KW-0067">ATP-binding</keyword>
<comment type="pathway">
    <text evidence="1 13">Amino-acid biosynthesis; L-threonine biosynthesis; L-threonine from L-aspartate: step 4/5.</text>
</comment>
<organism evidence="16 17">
    <name type="scientific">Evansella cellulosilytica (strain ATCC 21833 / DSM 2522 / FERM P-1141 / JCM 9156 / N-4)</name>
    <name type="common">Bacillus cellulosilyticus</name>
    <dbReference type="NCBI Taxonomy" id="649639"/>
    <lineage>
        <taxon>Bacteria</taxon>
        <taxon>Bacillati</taxon>
        <taxon>Bacillota</taxon>
        <taxon>Bacilli</taxon>
        <taxon>Bacillales</taxon>
        <taxon>Bacillaceae</taxon>
        <taxon>Evansella</taxon>
    </lineage>
</organism>
<evidence type="ECO:0000256" key="4">
    <source>
        <dbReference type="ARBA" id="ARBA00017858"/>
    </source>
</evidence>
<dbReference type="InterPro" id="IPR013750">
    <property type="entry name" value="GHMP_kinase_C_dom"/>
</dbReference>
<dbReference type="eggNOG" id="COG0083">
    <property type="taxonomic scope" value="Bacteria"/>
</dbReference>
<dbReference type="EC" id="2.7.1.39" evidence="3 13"/>
<keyword evidence="13" id="KW-0963">Cytoplasm</keyword>
<feature type="domain" description="GHMP kinase N-terminal" evidence="14">
    <location>
        <begin position="61"/>
        <end position="143"/>
    </location>
</feature>
<keyword evidence="5 13" id="KW-0028">Amino-acid biosynthesis</keyword>
<feature type="binding site" evidence="13">
    <location>
        <begin position="90"/>
        <end position="100"/>
    </location>
    <ligand>
        <name>ATP</name>
        <dbReference type="ChEBI" id="CHEBI:30616"/>
    </ligand>
</feature>
<dbReference type="InterPro" id="IPR014721">
    <property type="entry name" value="Ribsml_uS5_D2-typ_fold_subgr"/>
</dbReference>
<dbReference type="UniPathway" id="UPA00050">
    <property type="reaction ID" value="UER00064"/>
</dbReference>
<evidence type="ECO:0000259" key="15">
    <source>
        <dbReference type="Pfam" id="PF08544"/>
    </source>
</evidence>
<proteinExistence type="inferred from homology"/>
<dbReference type="OrthoDB" id="9769912at2"/>
<dbReference type="PANTHER" id="PTHR20861">
    <property type="entry name" value="HOMOSERINE/4-DIPHOSPHOCYTIDYL-2-C-METHYL-D-ERYTHRITOL KINASE"/>
    <property type="match status" value="1"/>
</dbReference>
<dbReference type="GO" id="GO:0005524">
    <property type="term" value="F:ATP binding"/>
    <property type="evidence" value="ECO:0007669"/>
    <property type="project" value="UniProtKB-UniRule"/>
</dbReference>
<evidence type="ECO:0000256" key="12">
    <source>
        <dbReference type="ARBA" id="ARBA00049954"/>
    </source>
</evidence>
<name>E6TY81_EVAC2</name>
<evidence type="ECO:0000256" key="9">
    <source>
        <dbReference type="ARBA" id="ARBA00022777"/>
    </source>
</evidence>
<dbReference type="STRING" id="649639.Bcell_4173"/>
<dbReference type="HAMAP" id="MF_00384">
    <property type="entry name" value="Homoser_kinase"/>
    <property type="match status" value="1"/>
</dbReference>
<evidence type="ECO:0000256" key="7">
    <source>
        <dbReference type="ARBA" id="ARBA00022697"/>
    </source>
</evidence>
<evidence type="ECO:0000256" key="10">
    <source>
        <dbReference type="ARBA" id="ARBA00022840"/>
    </source>
</evidence>
<dbReference type="KEGG" id="bco:Bcell_4173"/>
<dbReference type="Proteomes" id="UP000001401">
    <property type="component" value="Chromosome"/>
</dbReference>
<dbReference type="GO" id="GO:0009088">
    <property type="term" value="P:threonine biosynthetic process"/>
    <property type="evidence" value="ECO:0007669"/>
    <property type="project" value="UniProtKB-UniRule"/>
</dbReference>
<keyword evidence="7 13" id="KW-0791">Threonine biosynthesis</keyword>
<comment type="function">
    <text evidence="12 13">Catalyzes the ATP-dependent phosphorylation of L-homoserine to L-homoserine phosphate.</text>
</comment>
<feature type="domain" description="GHMP kinase C-terminal" evidence="15">
    <location>
        <begin position="204"/>
        <end position="281"/>
    </location>
</feature>
<dbReference type="SUPFAM" id="SSF54211">
    <property type="entry name" value="Ribosomal protein S5 domain 2-like"/>
    <property type="match status" value="1"/>
</dbReference>
<dbReference type="SUPFAM" id="SSF55060">
    <property type="entry name" value="GHMP Kinase, C-terminal domain"/>
    <property type="match status" value="1"/>
</dbReference>
<dbReference type="RefSeq" id="WP_013490726.1">
    <property type="nucleotide sequence ID" value="NC_014829.1"/>
</dbReference>
<dbReference type="Gene3D" id="3.30.70.890">
    <property type="entry name" value="GHMP kinase, C-terminal domain"/>
    <property type="match status" value="1"/>
</dbReference>
<dbReference type="PROSITE" id="PS00627">
    <property type="entry name" value="GHMP_KINASES_ATP"/>
    <property type="match status" value="1"/>
</dbReference>
<dbReference type="PRINTS" id="PR00958">
    <property type="entry name" value="HOMSERKINASE"/>
</dbReference>
<dbReference type="PIRSF" id="PIRSF000676">
    <property type="entry name" value="Homoser_kin"/>
    <property type="match status" value="1"/>
</dbReference>
<evidence type="ECO:0000259" key="14">
    <source>
        <dbReference type="Pfam" id="PF00288"/>
    </source>
</evidence>
<evidence type="ECO:0000313" key="16">
    <source>
        <dbReference type="EMBL" id="ADU32400.1"/>
    </source>
</evidence>
<evidence type="ECO:0000256" key="5">
    <source>
        <dbReference type="ARBA" id="ARBA00022605"/>
    </source>
</evidence>
<comment type="subcellular location">
    <subcellularLocation>
        <location evidence="13">Cytoplasm</location>
    </subcellularLocation>
</comment>
<gene>
    <name evidence="13" type="primary">thrB</name>
    <name evidence="16" type="ordered locus">Bcell_4173</name>
</gene>
<dbReference type="Pfam" id="PF00288">
    <property type="entry name" value="GHMP_kinases_N"/>
    <property type="match status" value="1"/>
</dbReference>
<dbReference type="InterPro" id="IPR000870">
    <property type="entry name" value="Homoserine_kinase"/>
</dbReference>
<evidence type="ECO:0000313" key="17">
    <source>
        <dbReference type="Proteomes" id="UP000001401"/>
    </source>
</evidence>
<evidence type="ECO:0000256" key="3">
    <source>
        <dbReference type="ARBA" id="ARBA00012078"/>
    </source>
</evidence>
<dbReference type="NCBIfam" id="TIGR00191">
    <property type="entry name" value="thrB"/>
    <property type="match status" value="1"/>
</dbReference>
<evidence type="ECO:0000256" key="13">
    <source>
        <dbReference type="HAMAP-Rule" id="MF_00384"/>
    </source>
</evidence>
<reference evidence="16 17" key="1">
    <citation type="submission" date="2010-12" db="EMBL/GenBank/DDBJ databases">
        <title>Complete sequence of Bacillus cellulosilyticus DSM 2522.</title>
        <authorList>
            <consortium name="US DOE Joint Genome Institute"/>
            <person name="Lucas S."/>
            <person name="Copeland A."/>
            <person name="Lapidus A."/>
            <person name="Cheng J.-F."/>
            <person name="Bruce D."/>
            <person name="Goodwin L."/>
            <person name="Pitluck S."/>
            <person name="Chertkov O."/>
            <person name="Detter J.C."/>
            <person name="Han C."/>
            <person name="Tapia R."/>
            <person name="Land M."/>
            <person name="Hauser L."/>
            <person name="Jeffries C."/>
            <person name="Kyrpides N."/>
            <person name="Ivanova N."/>
            <person name="Mikhailova N."/>
            <person name="Brumm P."/>
            <person name="Mead D."/>
            <person name="Woyke T."/>
        </authorList>
    </citation>
    <scope>NUCLEOTIDE SEQUENCE [LARGE SCALE GENOMIC DNA]</scope>
    <source>
        <strain evidence="17">ATCC 21833 / DSM 2522 / FERM P-1141 / JCM 9156 / N-4</strain>
    </source>
</reference>
<dbReference type="AlphaFoldDB" id="E6TY81"/>
<comment type="catalytic activity">
    <reaction evidence="11 13">
        <text>L-homoserine + ATP = O-phospho-L-homoserine + ADP + H(+)</text>
        <dbReference type="Rhea" id="RHEA:13985"/>
        <dbReference type="ChEBI" id="CHEBI:15378"/>
        <dbReference type="ChEBI" id="CHEBI:30616"/>
        <dbReference type="ChEBI" id="CHEBI:57476"/>
        <dbReference type="ChEBI" id="CHEBI:57590"/>
        <dbReference type="ChEBI" id="CHEBI:456216"/>
        <dbReference type="EC" id="2.7.1.39"/>
    </reaction>
</comment>
<evidence type="ECO:0000256" key="11">
    <source>
        <dbReference type="ARBA" id="ARBA00049375"/>
    </source>
</evidence>
<dbReference type="InterPro" id="IPR020568">
    <property type="entry name" value="Ribosomal_Su5_D2-typ_SF"/>
</dbReference>
<dbReference type="EMBL" id="CP002394">
    <property type="protein sequence ID" value="ADU32400.1"/>
    <property type="molecule type" value="Genomic_DNA"/>
</dbReference>
<evidence type="ECO:0000256" key="1">
    <source>
        <dbReference type="ARBA" id="ARBA00005015"/>
    </source>
</evidence>
<dbReference type="Pfam" id="PF08544">
    <property type="entry name" value="GHMP_kinases_C"/>
    <property type="match status" value="1"/>
</dbReference>
<accession>E6TY81</accession>